<sequence length="217" mass="24928">MKRVKIGIPHSHELFKGFEWLVEAIEWAYGDTYFTIGTDIVKLVEVKFRKGINVDDIIEKLRALPETRDVKLFPRGDHYLIYLRASLGPRREEAERLFELQRKGLVIFESGTFSAGESVLSVLCEDGLVSEVIRRFKEVYHARVISVEDHAPGNSILSKLTGRQAEVLLLAYKSGYFDEPRRVTLRELAQMLDLSPSTVKEHLRKAQRKILEETIEG</sequence>
<proteinExistence type="predicted"/>
<reference evidence="3" key="1">
    <citation type="submission" date="2013-06" db="EMBL/GenBank/DDBJ databases">
        <title>Complete Genome Sequence of Hyperthermophilic Palaeococcus pacificus DY20341T, Isolated from a Deep-Sea Hydrothermal Sediments.</title>
        <authorList>
            <person name="Zeng X."/>
            <person name="Shao Z."/>
        </authorList>
    </citation>
    <scope>NUCLEOTIDE SEQUENCE [LARGE SCALE GENOMIC DNA]</scope>
    <source>
        <strain evidence="3">DY20341</strain>
    </source>
</reference>
<dbReference type="HOGENOM" id="CLU_1259166_0_0_2"/>
<dbReference type="Proteomes" id="UP000027981">
    <property type="component" value="Chromosome"/>
</dbReference>
<dbReference type="EMBL" id="CP006019">
    <property type="protein sequence ID" value="AIF69113.1"/>
    <property type="molecule type" value="Genomic_DNA"/>
</dbReference>
<reference evidence="2 3" key="2">
    <citation type="journal article" date="2015" name="Genome Announc.">
        <title>Complete Genome Sequence of Hyperthermophilic Piezophilic Archaeon Palaeococcus pacificus DY20341T, Isolated from Deep-Sea Hydrothermal Sediments.</title>
        <authorList>
            <person name="Zeng X."/>
            <person name="Jebbar M."/>
            <person name="Shao Z."/>
        </authorList>
    </citation>
    <scope>NUCLEOTIDE SEQUENCE [LARGE SCALE GENOMIC DNA]</scope>
    <source>
        <strain evidence="2 3">DY20341</strain>
    </source>
</reference>
<keyword evidence="3" id="KW-1185">Reference proteome</keyword>
<evidence type="ECO:0000313" key="2">
    <source>
        <dbReference type="EMBL" id="AIF69113.1"/>
    </source>
</evidence>
<dbReference type="OrthoDB" id="165911at2157"/>
<evidence type="ECO:0000313" key="3">
    <source>
        <dbReference type="Proteomes" id="UP000027981"/>
    </source>
</evidence>
<dbReference type="Pfam" id="PF04967">
    <property type="entry name" value="HTH_10"/>
    <property type="match status" value="1"/>
</dbReference>
<dbReference type="KEGG" id="ppac:PAP_03465"/>
<dbReference type="InterPro" id="IPR007050">
    <property type="entry name" value="HTH_bacterioopsin"/>
</dbReference>
<dbReference type="PANTHER" id="PTHR34236:SF1">
    <property type="entry name" value="DIMETHYL SULFOXIDE REDUCTASE TRANSCRIPTIONAL ACTIVATOR"/>
    <property type="match status" value="1"/>
</dbReference>
<name>A0A075LX43_9EURY</name>
<protein>
    <recommendedName>
        <fullName evidence="1">HTH bat-type domain-containing protein</fullName>
    </recommendedName>
</protein>
<accession>A0A075LX43</accession>
<dbReference type="AlphaFoldDB" id="A0A075LX43"/>
<dbReference type="STRING" id="1343739.PAP_03465"/>
<gene>
    <name evidence="2" type="ORF">PAP_03465</name>
</gene>
<dbReference type="InterPro" id="IPR013324">
    <property type="entry name" value="RNA_pol_sigma_r3/r4-like"/>
</dbReference>
<organism evidence="2 3">
    <name type="scientific">Palaeococcus pacificus DY20341</name>
    <dbReference type="NCBI Taxonomy" id="1343739"/>
    <lineage>
        <taxon>Archaea</taxon>
        <taxon>Methanobacteriati</taxon>
        <taxon>Methanobacteriota</taxon>
        <taxon>Thermococci</taxon>
        <taxon>Thermococcales</taxon>
        <taxon>Thermococcaceae</taxon>
        <taxon>Palaeococcus</taxon>
    </lineage>
</organism>
<dbReference type="eggNOG" id="arCOG02271">
    <property type="taxonomic scope" value="Archaea"/>
</dbReference>
<dbReference type="InterPro" id="IPR036388">
    <property type="entry name" value="WH-like_DNA-bd_sf"/>
</dbReference>
<dbReference type="PANTHER" id="PTHR34236">
    <property type="entry name" value="DIMETHYL SULFOXIDE REDUCTASE TRANSCRIPTIONAL ACTIVATOR"/>
    <property type="match status" value="1"/>
</dbReference>
<dbReference type="Gene3D" id="1.10.10.10">
    <property type="entry name" value="Winged helix-like DNA-binding domain superfamily/Winged helix DNA-binding domain"/>
    <property type="match status" value="1"/>
</dbReference>
<feature type="domain" description="HTH bat-type" evidence="1">
    <location>
        <begin position="160"/>
        <end position="212"/>
    </location>
</feature>
<evidence type="ECO:0000259" key="1">
    <source>
        <dbReference type="Pfam" id="PF04967"/>
    </source>
</evidence>
<dbReference type="SUPFAM" id="SSF88659">
    <property type="entry name" value="Sigma3 and sigma4 domains of RNA polymerase sigma factors"/>
    <property type="match status" value="1"/>
</dbReference>